<evidence type="ECO:0000313" key="2">
    <source>
        <dbReference type="EMBL" id="KAF0916645.1"/>
    </source>
</evidence>
<accession>A0A6G1DUX0</accession>
<reference evidence="2 3" key="1">
    <citation type="submission" date="2019-11" db="EMBL/GenBank/DDBJ databases">
        <title>Whole genome sequence of Oryza granulata.</title>
        <authorList>
            <person name="Li W."/>
        </authorList>
    </citation>
    <scope>NUCLEOTIDE SEQUENCE [LARGE SCALE GENOMIC DNA]</scope>
    <source>
        <strain evidence="3">cv. Menghai</strain>
        <tissue evidence="2">Leaf</tissue>
    </source>
</reference>
<keyword evidence="3" id="KW-1185">Reference proteome</keyword>
<gene>
    <name evidence="2" type="ORF">E2562_007927</name>
</gene>
<evidence type="ECO:0000256" key="1">
    <source>
        <dbReference type="SAM" id="MobiDB-lite"/>
    </source>
</evidence>
<proteinExistence type="predicted"/>
<protein>
    <submittedName>
        <fullName evidence="2">Uncharacterized protein</fullName>
    </submittedName>
</protein>
<dbReference type="EMBL" id="SPHZ02000005">
    <property type="protein sequence ID" value="KAF0916645.1"/>
    <property type="molecule type" value="Genomic_DNA"/>
</dbReference>
<sequence length="218" mass="23883">MSCCDFWQSRHGSCRTWWRGYCGGRGQRKKRTPPHSRYLSAPSPPARRRAATDPSTPGSPPRRRIPSAPITRHPRRHHKSPPAVKAHIAARSSGGGHRPPDPAAGGGLRTLHGEILMRAGVVCCSCCYIEHIISETQEGRSEELLSVMVAEHSTWRGSSSLERIPLHLHQVFLAMAVVLELQPCTGSHACRTEQCQMRPRSSSCESCSSGGEKAIPLS</sequence>
<dbReference type="Proteomes" id="UP000479710">
    <property type="component" value="Unassembled WGS sequence"/>
</dbReference>
<organism evidence="2 3">
    <name type="scientific">Oryza meyeriana var. granulata</name>
    <dbReference type="NCBI Taxonomy" id="110450"/>
    <lineage>
        <taxon>Eukaryota</taxon>
        <taxon>Viridiplantae</taxon>
        <taxon>Streptophyta</taxon>
        <taxon>Embryophyta</taxon>
        <taxon>Tracheophyta</taxon>
        <taxon>Spermatophyta</taxon>
        <taxon>Magnoliopsida</taxon>
        <taxon>Liliopsida</taxon>
        <taxon>Poales</taxon>
        <taxon>Poaceae</taxon>
        <taxon>BOP clade</taxon>
        <taxon>Oryzoideae</taxon>
        <taxon>Oryzeae</taxon>
        <taxon>Oryzinae</taxon>
        <taxon>Oryza</taxon>
        <taxon>Oryza meyeriana</taxon>
    </lineage>
</organism>
<evidence type="ECO:0000313" key="3">
    <source>
        <dbReference type="Proteomes" id="UP000479710"/>
    </source>
</evidence>
<name>A0A6G1DUX0_9ORYZ</name>
<comment type="caution">
    <text evidence="2">The sequence shown here is derived from an EMBL/GenBank/DDBJ whole genome shotgun (WGS) entry which is preliminary data.</text>
</comment>
<dbReference type="AlphaFoldDB" id="A0A6G1DUX0"/>
<feature type="region of interest" description="Disordered" evidence="1">
    <location>
        <begin position="24"/>
        <end position="106"/>
    </location>
</feature>